<evidence type="ECO:0000313" key="1">
    <source>
        <dbReference type="EMBL" id="TAA75160.1"/>
    </source>
</evidence>
<dbReference type="AlphaFoldDB" id="A0A521G2B0"/>
<evidence type="ECO:0000313" key="2">
    <source>
        <dbReference type="Proteomes" id="UP000316238"/>
    </source>
</evidence>
<sequence length="91" mass="9873">MLLFLLGGAGNGSKAASVTSGEVDMKTLCMKVDDSLYSILLAMLNGLPKDKITILETDSQAACASLMRYAGSIAWPVDGVEYQRQLRDEEW</sequence>
<reference evidence="1" key="1">
    <citation type="submission" date="2017-07" db="EMBL/GenBank/DDBJ databases">
        <title>The cable genome - Insights into the physiology and evolution of filamentous bacteria capable of sulfide oxidation via long distance electron transfer.</title>
        <authorList>
            <person name="Thorup C."/>
            <person name="Bjerg J.T."/>
            <person name="Schreiber L."/>
            <person name="Nielsen L.P."/>
            <person name="Kjeldsen K.U."/>
            <person name="Boesen T."/>
            <person name="Boggild A."/>
            <person name="Meysman F."/>
            <person name="Geelhoed J."/>
            <person name="Schramm A."/>
        </authorList>
    </citation>
    <scope>NUCLEOTIDE SEQUENCE [LARGE SCALE GENOMIC DNA]</scope>
    <source>
        <strain evidence="1">GS</strain>
    </source>
</reference>
<name>A0A521G2B0_9BACT</name>
<gene>
    <name evidence="1" type="ORF">CDV28_11028</name>
</gene>
<protein>
    <submittedName>
        <fullName evidence="1">Uncharacterized protein</fullName>
    </submittedName>
</protein>
<organism evidence="1 2">
    <name type="scientific">Candidatus Electronema aureum</name>
    <dbReference type="NCBI Taxonomy" id="2005002"/>
    <lineage>
        <taxon>Bacteria</taxon>
        <taxon>Pseudomonadati</taxon>
        <taxon>Thermodesulfobacteriota</taxon>
        <taxon>Desulfobulbia</taxon>
        <taxon>Desulfobulbales</taxon>
        <taxon>Desulfobulbaceae</taxon>
        <taxon>Candidatus Electronema</taxon>
    </lineage>
</organism>
<comment type="caution">
    <text evidence="1">The sequence shown here is derived from an EMBL/GenBank/DDBJ whole genome shotgun (WGS) entry which is preliminary data.</text>
</comment>
<proteinExistence type="predicted"/>
<dbReference type="Proteomes" id="UP000316238">
    <property type="component" value="Unassembled WGS sequence"/>
</dbReference>
<keyword evidence="2" id="KW-1185">Reference proteome</keyword>
<dbReference type="EMBL" id="NQJD01000010">
    <property type="protein sequence ID" value="TAA75160.1"/>
    <property type="molecule type" value="Genomic_DNA"/>
</dbReference>
<accession>A0A521G2B0</accession>